<gene>
    <name evidence="1" type="ORF">IW261DRAFT_1655244</name>
</gene>
<evidence type="ECO:0000313" key="1">
    <source>
        <dbReference type="EMBL" id="KAK0487799.1"/>
    </source>
</evidence>
<proteinExistence type="predicted"/>
<keyword evidence="2" id="KW-1185">Reference proteome</keyword>
<organism evidence="1 2">
    <name type="scientific">Armillaria novae-zelandiae</name>
    <dbReference type="NCBI Taxonomy" id="153914"/>
    <lineage>
        <taxon>Eukaryota</taxon>
        <taxon>Fungi</taxon>
        <taxon>Dikarya</taxon>
        <taxon>Basidiomycota</taxon>
        <taxon>Agaricomycotina</taxon>
        <taxon>Agaricomycetes</taxon>
        <taxon>Agaricomycetidae</taxon>
        <taxon>Agaricales</taxon>
        <taxon>Marasmiineae</taxon>
        <taxon>Physalacriaceae</taxon>
        <taxon>Armillaria</taxon>
    </lineage>
</organism>
<dbReference type="Proteomes" id="UP001175227">
    <property type="component" value="Unassembled WGS sequence"/>
</dbReference>
<accession>A0AA39ULF7</accession>
<name>A0AA39ULF7_9AGAR</name>
<sequence length="215" mass="23117">MPLPHLGLDLTTLADFPNELVFILDELVLEEIVTGLLEPNKTVTALETAIISLWRSFSYTDGELNTLSSGAVDTGLSPLLSLIQGHSPSARDEHAHQGRDLHVLQQFCSRGRADFVETFGIFSRSDAPLLHSDLIPFFSRRASITEREGSLLGRTGNTAFTSGSLPNLTLVAGPVDFLLVGLALPTFSTSPSDHLMPSVIVNVAEVVSYSSTTPS</sequence>
<protein>
    <submittedName>
        <fullName evidence="1">Uncharacterized protein</fullName>
    </submittedName>
</protein>
<dbReference type="EMBL" id="JAUEPR010000003">
    <property type="protein sequence ID" value="KAK0487799.1"/>
    <property type="molecule type" value="Genomic_DNA"/>
</dbReference>
<evidence type="ECO:0000313" key="2">
    <source>
        <dbReference type="Proteomes" id="UP001175227"/>
    </source>
</evidence>
<dbReference type="AlphaFoldDB" id="A0AA39ULF7"/>
<reference evidence="1" key="1">
    <citation type="submission" date="2023-06" db="EMBL/GenBank/DDBJ databases">
        <authorList>
            <consortium name="Lawrence Berkeley National Laboratory"/>
            <person name="Ahrendt S."/>
            <person name="Sahu N."/>
            <person name="Indic B."/>
            <person name="Wong-Bajracharya J."/>
            <person name="Merenyi Z."/>
            <person name="Ke H.-M."/>
            <person name="Monk M."/>
            <person name="Kocsube S."/>
            <person name="Drula E."/>
            <person name="Lipzen A."/>
            <person name="Balint B."/>
            <person name="Henrissat B."/>
            <person name="Andreopoulos B."/>
            <person name="Martin F.M."/>
            <person name="Harder C.B."/>
            <person name="Rigling D."/>
            <person name="Ford K.L."/>
            <person name="Foster G.D."/>
            <person name="Pangilinan J."/>
            <person name="Papanicolaou A."/>
            <person name="Barry K."/>
            <person name="LaButti K."/>
            <person name="Viragh M."/>
            <person name="Koriabine M."/>
            <person name="Yan M."/>
            <person name="Riley R."/>
            <person name="Champramary S."/>
            <person name="Plett K.L."/>
            <person name="Tsai I.J."/>
            <person name="Slot J."/>
            <person name="Sipos G."/>
            <person name="Plett J."/>
            <person name="Nagy L.G."/>
            <person name="Grigoriev I.V."/>
        </authorList>
    </citation>
    <scope>NUCLEOTIDE SEQUENCE</scope>
    <source>
        <strain evidence="1">ICMP 16352</strain>
    </source>
</reference>
<comment type="caution">
    <text evidence="1">The sequence shown here is derived from an EMBL/GenBank/DDBJ whole genome shotgun (WGS) entry which is preliminary data.</text>
</comment>